<dbReference type="EMBL" id="KN833703">
    <property type="protein sequence ID" value="KIK26117.1"/>
    <property type="molecule type" value="Genomic_DNA"/>
</dbReference>
<feature type="non-terminal residue" evidence="1">
    <location>
        <position position="1"/>
    </location>
</feature>
<proteinExistence type="predicted"/>
<dbReference type="OrthoDB" id="2418900at2759"/>
<organism evidence="1 2">
    <name type="scientific">Pisolithus microcarpus 441</name>
    <dbReference type="NCBI Taxonomy" id="765257"/>
    <lineage>
        <taxon>Eukaryota</taxon>
        <taxon>Fungi</taxon>
        <taxon>Dikarya</taxon>
        <taxon>Basidiomycota</taxon>
        <taxon>Agaricomycotina</taxon>
        <taxon>Agaricomycetes</taxon>
        <taxon>Agaricomycetidae</taxon>
        <taxon>Boletales</taxon>
        <taxon>Sclerodermatineae</taxon>
        <taxon>Pisolithaceae</taxon>
        <taxon>Pisolithus</taxon>
    </lineage>
</organism>
<dbReference type="InterPro" id="IPR041078">
    <property type="entry name" value="Plavaka"/>
</dbReference>
<feature type="non-terminal residue" evidence="1">
    <location>
        <position position="90"/>
    </location>
</feature>
<protein>
    <submittedName>
        <fullName evidence="1">Uncharacterized protein</fullName>
    </submittedName>
</protein>
<name>A0A0C9ZV85_9AGAM</name>
<dbReference type="Proteomes" id="UP000054018">
    <property type="component" value="Unassembled WGS sequence"/>
</dbReference>
<sequence>LPEGAVVAPIILSSDKTSLSLFSGDKKAWPVYLTIGNISKDMRHQVSAHATVLIGYLPVSRLKCFQKKTHSLAGYWLFHHAMSLVLQPLI</sequence>
<evidence type="ECO:0000313" key="2">
    <source>
        <dbReference type="Proteomes" id="UP000054018"/>
    </source>
</evidence>
<keyword evidence="2" id="KW-1185">Reference proteome</keyword>
<reference evidence="2" key="2">
    <citation type="submission" date="2015-01" db="EMBL/GenBank/DDBJ databases">
        <title>Evolutionary Origins and Diversification of the Mycorrhizal Mutualists.</title>
        <authorList>
            <consortium name="DOE Joint Genome Institute"/>
            <consortium name="Mycorrhizal Genomics Consortium"/>
            <person name="Kohler A."/>
            <person name="Kuo A."/>
            <person name="Nagy L.G."/>
            <person name="Floudas D."/>
            <person name="Copeland A."/>
            <person name="Barry K.W."/>
            <person name="Cichocki N."/>
            <person name="Veneault-Fourrey C."/>
            <person name="LaButti K."/>
            <person name="Lindquist E.A."/>
            <person name="Lipzen A."/>
            <person name="Lundell T."/>
            <person name="Morin E."/>
            <person name="Murat C."/>
            <person name="Riley R."/>
            <person name="Ohm R."/>
            <person name="Sun H."/>
            <person name="Tunlid A."/>
            <person name="Henrissat B."/>
            <person name="Grigoriev I.V."/>
            <person name="Hibbett D.S."/>
            <person name="Martin F."/>
        </authorList>
    </citation>
    <scope>NUCLEOTIDE SEQUENCE [LARGE SCALE GENOMIC DNA]</scope>
    <source>
        <strain evidence="2">441</strain>
    </source>
</reference>
<gene>
    <name evidence="1" type="ORF">PISMIDRAFT_39048</name>
</gene>
<dbReference type="HOGENOM" id="CLU_006344_8_3_1"/>
<reference evidence="1 2" key="1">
    <citation type="submission" date="2014-04" db="EMBL/GenBank/DDBJ databases">
        <authorList>
            <consortium name="DOE Joint Genome Institute"/>
            <person name="Kuo A."/>
            <person name="Kohler A."/>
            <person name="Costa M.D."/>
            <person name="Nagy L.G."/>
            <person name="Floudas D."/>
            <person name="Copeland A."/>
            <person name="Barry K.W."/>
            <person name="Cichocki N."/>
            <person name="Veneault-Fourrey C."/>
            <person name="LaButti K."/>
            <person name="Lindquist E.A."/>
            <person name="Lipzen A."/>
            <person name="Lundell T."/>
            <person name="Morin E."/>
            <person name="Murat C."/>
            <person name="Sun H."/>
            <person name="Tunlid A."/>
            <person name="Henrissat B."/>
            <person name="Grigoriev I.V."/>
            <person name="Hibbett D.S."/>
            <person name="Martin F."/>
            <person name="Nordberg H.P."/>
            <person name="Cantor M.N."/>
            <person name="Hua S.X."/>
        </authorList>
    </citation>
    <scope>NUCLEOTIDE SEQUENCE [LARGE SCALE GENOMIC DNA]</scope>
    <source>
        <strain evidence="1 2">441</strain>
    </source>
</reference>
<dbReference type="AlphaFoldDB" id="A0A0C9ZV85"/>
<dbReference type="STRING" id="765257.A0A0C9ZV85"/>
<accession>A0A0C9ZV85</accession>
<evidence type="ECO:0000313" key="1">
    <source>
        <dbReference type="EMBL" id="KIK26117.1"/>
    </source>
</evidence>
<dbReference type="Pfam" id="PF18759">
    <property type="entry name" value="Plavaka"/>
    <property type="match status" value="1"/>
</dbReference>